<dbReference type="InterPro" id="IPR016162">
    <property type="entry name" value="Ald_DH_N"/>
</dbReference>
<dbReference type="PANTHER" id="PTHR43866">
    <property type="entry name" value="MALONATE-SEMIALDEHYDE DEHYDROGENASE"/>
    <property type="match status" value="1"/>
</dbReference>
<organism evidence="5 6">
    <name type="scientific">Stratiformator vulcanicus</name>
    <dbReference type="NCBI Taxonomy" id="2527980"/>
    <lineage>
        <taxon>Bacteria</taxon>
        <taxon>Pseudomonadati</taxon>
        <taxon>Planctomycetota</taxon>
        <taxon>Planctomycetia</taxon>
        <taxon>Planctomycetales</taxon>
        <taxon>Planctomycetaceae</taxon>
        <taxon>Stratiformator</taxon>
    </lineage>
</organism>
<dbReference type="Proteomes" id="UP000317318">
    <property type="component" value="Chromosome"/>
</dbReference>
<dbReference type="InterPro" id="IPR015590">
    <property type="entry name" value="Aldehyde_DH_dom"/>
</dbReference>
<evidence type="ECO:0000256" key="1">
    <source>
        <dbReference type="ARBA" id="ARBA00013048"/>
    </source>
</evidence>
<evidence type="ECO:0000259" key="4">
    <source>
        <dbReference type="Pfam" id="PF00171"/>
    </source>
</evidence>
<gene>
    <name evidence="5" type="primary">mmsA</name>
    <name evidence="5" type="ORF">Pan189_26440</name>
</gene>
<evidence type="ECO:0000313" key="5">
    <source>
        <dbReference type="EMBL" id="QDT38254.1"/>
    </source>
</evidence>
<dbReference type="PANTHER" id="PTHR43866:SF4">
    <property type="entry name" value="MALONATE-SEMIALDEHYDE DEHYDROGENASE"/>
    <property type="match status" value="1"/>
</dbReference>
<evidence type="ECO:0000256" key="3">
    <source>
        <dbReference type="ARBA" id="ARBA00023027"/>
    </source>
</evidence>
<name>A0A517R311_9PLAN</name>
<dbReference type="GO" id="GO:0006210">
    <property type="term" value="P:thymine catabolic process"/>
    <property type="evidence" value="ECO:0007669"/>
    <property type="project" value="TreeGrafter"/>
</dbReference>
<dbReference type="Pfam" id="PF00171">
    <property type="entry name" value="Aldedh"/>
    <property type="match status" value="1"/>
</dbReference>
<dbReference type="RefSeq" id="WP_310820432.1">
    <property type="nucleotide sequence ID" value="NZ_CP036268.1"/>
</dbReference>
<dbReference type="InterPro" id="IPR016161">
    <property type="entry name" value="Ald_DH/histidinol_DH"/>
</dbReference>
<dbReference type="Gene3D" id="3.40.309.10">
    <property type="entry name" value="Aldehyde Dehydrogenase, Chain A, domain 2"/>
    <property type="match status" value="1"/>
</dbReference>
<sequence length="498" mass="52272">MSTVMPAGSAPAATSESIGHYLGGDRVTNFGSGASIDVTSPLDGSALGTLVAATADDVDRAVATASEAFKLWGATPLKDRVQPLFRFKQLVEENIDELAAIVTAENGKTIAESEAGIRKGLEVVEYATSLPSLMRGGLLEVSRGVDCFERRDPLGVVAGITPFNFPAMVPMWMYPIAIACGNTFILKPSEQVPLTQLRMAELFKDAGLPDGVFNVVQGDRGTVEALLDHEGIAAAAFVGSTKVAKAVYDRGSNAGKRVLALGGAKNHLVVVPDADPDITARNVVSSATGCAGQRCMAASVLITVGDCDSILDKIAETMDRIVPGENMGAIINSAAKERIEGYISRAESDGATLKLDGRGATVAGKEGGHYVGATLIEGVDREHPAACDEIFGPVLTVLRVDTLDEALEIENSNPYGNAASIYTTSGATARYFEERASAGMIGINIGVPVPREPFSFGGWNDSKFGAGDITGDDGFAFWSKRKKITEKWSASGAKNWMS</sequence>
<dbReference type="FunFam" id="3.40.309.10:FF:000002">
    <property type="entry name" value="Methylmalonate-semialdehyde dehydrogenase (Acylating)"/>
    <property type="match status" value="1"/>
</dbReference>
<dbReference type="SUPFAM" id="SSF53720">
    <property type="entry name" value="ALDH-like"/>
    <property type="match status" value="1"/>
</dbReference>
<keyword evidence="6" id="KW-1185">Reference proteome</keyword>
<dbReference type="CDD" id="cd07085">
    <property type="entry name" value="ALDH_F6_MMSDH"/>
    <property type="match status" value="1"/>
</dbReference>
<protein>
    <recommendedName>
        <fullName evidence="1">methylmalonate-semialdehyde dehydrogenase (CoA acylating)</fullName>
        <ecNumber evidence="1">1.2.1.27</ecNumber>
    </recommendedName>
</protein>
<reference evidence="5 6" key="1">
    <citation type="submission" date="2019-02" db="EMBL/GenBank/DDBJ databases">
        <title>Deep-cultivation of Planctomycetes and their phenomic and genomic characterization uncovers novel biology.</title>
        <authorList>
            <person name="Wiegand S."/>
            <person name="Jogler M."/>
            <person name="Boedeker C."/>
            <person name="Pinto D."/>
            <person name="Vollmers J."/>
            <person name="Rivas-Marin E."/>
            <person name="Kohn T."/>
            <person name="Peeters S.H."/>
            <person name="Heuer A."/>
            <person name="Rast P."/>
            <person name="Oberbeckmann S."/>
            <person name="Bunk B."/>
            <person name="Jeske O."/>
            <person name="Meyerdierks A."/>
            <person name="Storesund J.E."/>
            <person name="Kallscheuer N."/>
            <person name="Luecker S."/>
            <person name="Lage O.M."/>
            <person name="Pohl T."/>
            <person name="Merkel B.J."/>
            <person name="Hornburger P."/>
            <person name="Mueller R.-W."/>
            <person name="Bruemmer F."/>
            <person name="Labrenz M."/>
            <person name="Spormann A.M."/>
            <person name="Op den Camp H."/>
            <person name="Overmann J."/>
            <person name="Amann R."/>
            <person name="Jetten M.S.M."/>
            <person name="Mascher T."/>
            <person name="Medema M.H."/>
            <person name="Devos D.P."/>
            <person name="Kaster A.-K."/>
            <person name="Ovreas L."/>
            <person name="Rohde M."/>
            <person name="Galperin M.Y."/>
            <person name="Jogler C."/>
        </authorList>
    </citation>
    <scope>NUCLEOTIDE SEQUENCE [LARGE SCALE GENOMIC DNA]</scope>
    <source>
        <strain evidence="5 6">Pan189</strain>
    </source>
</reference>
<proteinExistence type="predicted"/>
<evidence type="ECO:0000256" key="2">
    <source>
        <dbReference type="ARBA" id="ARBA00023002"/>
    </source>
</evidence>
<dbReference type="InterPro" id="IPR016163">
    <property type="entry name" value="Ald_DH_C"/>
</dbReference>
<accession>A0A517R311</accession>
<dbReference type="NCBIfam" id="TIGR01722">
    <property type="entry name" value="MMSDH"/>
    <property type="match status" value="1"/>
</dbReference>
<evidence type="ECO:0000313" key="6">
    <source>
        <dbReference type="Proteomes" id="UP000317318"/>
    </source>
</evidence>
<dbReference type="AlphaFoldDB" id="A0A517R311"/>
<dbReference type="Gene3D" id="3.40.605.10">
    <property type="entry name" value="Aldehyde Dehydrogenase, Chain A, domain 1"/>
    <property type="match status" value="1"/>
</dbReference>
<dbReference type="FunFam" id="3.40.605.10:FF:000003">
    <property type="entry name" value="Methylmalonate-semialdehyde dehydrogenase [acylating]"/>
    <property type="match status" value="1"/>
</dbReference>
<dbReference type="InterPro" id="IPR010061">
    <property type="entry name" value="MeMal-semiAld_DH"/>
</dbReference>
<dbReference type="GO" id="GO:0006574">
    <property type="term" value="P:L-valine catabolic process"/>
    <property type="evidence" value="ECO:0007669"/>
    <property type="project" value="TreeGrafter"/>
</dbReference>
<dbReference type="EC" id="1.2.1.27" evidence="1"/>
<dbReference type="EMBL" id="CP036268">
    <property type="protein sequence ID" value="QDT38254.1"/>
    <property type="molecule type" value="Genomic_DNA"/>
</dbReference>
<dbReference type="GO" id="GO:0004491">
    <property type="term" value="F:methylmalonate-semialdehyde dehydrogenase (acylating, NAD) activity"/>
    <property type="evidence" value="ECO:0007669"/>
    <property type="project" value="UniProtKB-EC"/>
</dbReference>
<feature type="domain" description="Aldehyde dehydrogenase" evidence="4">
    <location>
        <begin position="34"/>
        <end position="483"/>
    </location>
</feature>
<keyword evidence="2 5" id="KW-0560">Oxidoreductase</keyword>
<keyword evidence="3" id="KW-0520">NAD</keyword>
<dbReference type="KEGG" id="svp:Pan189_26440"/>